<dbReference type="InParanoid" id="A0A0V1AU09"/>
<keyword evidence="2" id="KW-1185">Reference proteome</keyword>
<gene>
    <name evidence="1" type="ORF">T01_5147</name>
</gene>
<sequence length="74" mass="8657">MNQPLLKKSEQTTTVETFRLINNNEQRMDFPFEAKGIIDKLISRNDVNEIVFHDQSIGFAGIKMNSKFRQLKNK</sequence>
<comment type="caution">
    <text evidence="1">The sequence shown here is derived from an EMBL/GenBank/DDBJ whole genome shotgun (WGS) entry which is preliminary data.</text>
</comment>
<evidence type="ECO:0000313" key="1">
    <source>
        <dbReference type="EMBL" id="KRY28258.1"/>
    </source>
</evidence>
<protein>
    <submittedName>
        <fullName evidence="1">Uncharacterized protein</fullName>
    </submittedName>
</protein>
<dbReference type="EMBL" id="JYDH01000211">
    <property type="protein sequence ID" value="KRY28258.1"/>
    <property type="molecule type" value="Genomic_DNA"/>
</dbReference>
<dbReference type="Proteomes" id="UP000054776">
    <property type="component" value="Unassembled WGS sequence"/>
</dbReference>
<name>A0A0V1AU09_TRISP</name>
<dbReference type="AlphaFoldDB" id="A0A0V1AU09"/>
<accession>A0A0V1AU09</accession>
<reference evidence="1 2" key="1">
    <citation type="submission" date="2015-01" db="EMBL/GenBank/DDBJ databases">
        <title>Evolution of Trichinella species and genotypes.</title>
        <authorList>
            <person name="Korhonen P.K."/>
            <person name="Edoardo P."/>
            <person name="Giuseppe L.R."/>
            <person name="Gasser R.B."/>
        </authorList>
    </citation>
    <scope>NUCLEOTIDE SEQUENCE [LARGE SCALE GENOMIC DNA]</scope>
    <source>
        <strain evidence="1">ISS3</strain>
    </source>
</reference>
<evidence type="ECO:0000313" key="2">
    <source>
        <dbReference type="Proteomes" id="UP000054776"/>
    </source>
</evidence>
<proteinExistence type="predicted"/>
<organism evidence="1 2">
    <name type="scientific">Trichinella spiralis</name>
    <name type="common">Trichina worm</name>
    <dbReference type="NCBI Taxonomy" id="6334"/>
    <lineage>
        <taxon>Eukaryota</taxon>
        <taxon>Metazoa</taxon>
        <taxon>Ecdysozoa</taxon>
        <taxon>Nematoda</taxon>
        <taxon>Enoplea</taxon>
        <taxon>Dorylaimia</taxon>
        <taxon>Trichinellida</taxon>
        <taxon>Trichinellidae</taxon>
        <taxon>Trichinella</taxon>
    </lineage>
</organism>